<dbReference type="SUPFAM" id="SSF52058">
    <property type="entry name" value="L domain-like"/>
    <property type="match status" value="1"/>
</dbReference>
<reference evidence="10" key="2">
    <citation type="submission" date="2021-12" db="EMBL/GenBank/DDBJ databases">
        <title>Resequencing data analysis of finger millet.</title>
        <authorList>
            <person name="Hatakeyama M."/>
            <person name="Aluri S."/>
            <person name="Balachadran M.T."/>
            <person name="Sivarajan S.R."/>
            <person name="Poveda L."/>
            <person name="Shimizu-Inatsugi R."/>
            <person name="Schlapbach R."/>
            <person name="Sreeman S.M."/>
            <person name="Shimizu K.K."/>
        </authorList>
    </citation>
    <scope>NUCLEOTIDE SEQUENCE</scope>
</reference>
<keyword evidence="5" id="KW-1133">Transmembrane helix</keyword>
<keyword evidence="2" id="KW-0433">Leucine-rich repeat</keyword>
<dbReference type="Gene3D" id="3.80.10.10">
    <property type="entry name" value="Ribonuclease Inhibitor"/>
    <property type="match status" value="1"/>
</dbReference>
<feature type="chain" id="PRO_5043439357" description="Protein kinase domain-containing protein" evidence="8">
    <location>
        <begin position="35"/>
        <end position="629"/>
    </location>
</feature>
<dbReference type="PROSITE" id="PS50011">
    <property type="entry name" value="PROTEIN_KINASE_DOM"/>
    <property type="match status" value="1"/>
</dbReference>
<keyword evidence="6" id="KW-0472">Membrane</keyword>
<gene>
    <name evidence="10" type="primary">gb06365</name>
    <name evidence="10" type="ORF">PR202_gb06365</name>
</gene>
<dbReference type="PANTHER" id="PTHR48007:SF15">
    <property type="entry name" value="LEUCINE-RICH REPEAT PROTEIN KINASE FAMILY PROTEIN-RELATED"/>
    <property type="match status" value="1"/>
</dbReference>
<evidence type="ECO:0000256" key="8">
    <source>
        <dbReference type="SAM" id="SignalP"/>
    </source>
</evidence>
<evidence type="ECO:0000313" key="11">
    <source>
        <dbReference type="Proteomes" id="UP001054889"/>
    </source>
</evidence>
<dbReference type="Pfam" id="PF13855">
    <property type="entry name" value="LRR_8"/>
    <property type="match status" value="1"/>
</dbReference>
<feature type="compositionally biased region" description="Low complexity" evidence="7">
    <location>
        <begin position="280"/>
        <end position="299"/>
    </location>
</feature>
<evidence type="ECO:0000256" key="1">
    <source>
        <dbReference type="ARBA" id="ARBA00004370"/>
    </source>
</evidence>
<dbReference type="Pfam" id="PF08263">
    <property type="entry name" value="LRRNT_2"/>
    <property type="match status" value="1"/>
</dbReference>
<dbReference type="Pfam" id="PF00560">
    <property type="entry name" value="LRR_1"/>
    <property type="match status" value="1"/>
</dbReference>
<evidence type="ECO:0000256" key="5">
    <source>
        <dbReference type="ARBA" id="ARBA00022989"/>
    </source>
</evidence>
<dbReference type="GO" id="GO:0005524">
    <property type="term" value="F:ATP binding"/>
    <property type="evidence" value="ECO:0007669"/>
    <property type="project" value="InterPro"/>
</dbReference>
<evidence type="ECO:0000256" key="7">
    <source>
        <dbReference type="SAM" id="MobiDB-lite"/>
    </source>
</evidence>
<dbReference type="InterPro" id="IPR011009">
    <property type="entry name" value="Kinase-like_dom_sf"/>
</dbReference>
<comment type="subcellular location">
    <subcellularLocation>
        <location evidence="1">Membrane</location>
    </subcellularLocation>
</comment>
<feature type="region of interest" description="Disordered" evidence="7">
    <location>
        <begin position="249"/>
        <end position="310"/>
    </location>
</feature>
<dbReference type="Pfam" id="PF07714">
    <property type="entry name" value="PK_Tyr_Ser-Thr"/>
    <property type="match status" value="1"/>
</dbReference>
<feature type="signal peptide" evidence="8">
    <location>
        <begin position="1"/>
        <end position="34"/>
    </location>
</feature>
<dbReference type="GO" id="GO:0016020">
    <property type="term" value="C:membrane"/>
    <property type="evidence" value="ECO:0007669"/>
    <property type="project" value="UniProtKB-SubCell"/>
</dbReference>
<sequence length="629" mass="67453">MARPRPPGSHLRLAITVIFFFFFAALRFPTPAAAQQPVVVPAAAAPRSEADVLIAFRDTLRGPDGAPPGPLRTWGTPGPCRGNASAWYGVSCHGNGTVQGLQLERLGLAGAAPDIGALAVLPGLRALSLSDNALTGAFPNVSALAVLKMLYLSRNRMSGVIPEGTFGPMRGLRKLYLSGNQFSGPVPGSISSPRLLELSLANNRFEGPLPDFSQPELRFVDVSNNNLCGPIPTGLSRFNASMFRGTYSGAGHHGAGARAGRVDRRRRRPDAVQPEAADRAAAVNIENAPAAGQPQPRAGGNRGGGRRPRRDELVFINEGRRFEIEDLLRASAEVLGSGNFGSSYKATLCEGPAVVVKRFKDMNGVGREDFSEHMRRLGRLAHPNLLPLVAYLYKKEEKLLVTDHMVNGSLAQLLHGNRSSILDWGKRLRIIKGAARGLAHLYDELPMLTVPHGHLKSSNVLLDAAFDPVLSDYALVPVVTPSIAAQVMVAYKSPECVAPHGKPSKKSDVWSLGVLILEVLTGKFPASYLAGGGNNKQGRQQQNADLAGWVHSVVSEERTDEVFDKDITGARGAEADMVKLLQVGLGCCDDDVERRWELKTVIARIDEIPVPAETVVTVEAASSGDQHRP</sequence>
<organism evidence="10 11">
    <name type="scientific">Eleusine coracana subsp. coracana</name>
    <dbReference type="NCBI Taxonomy" id="191504"/>
    <lineage>
        <taxon>Eukaryota</taxon>
        <taxon>Viridiplantae</taxon>
        <taxon>Streptophyta</taxon>
        <taxon>Embryophyta</taxon>
        <taxon>Tracheophyta</taxon>
        <taxon>Spermatophyta</taxon>
        <taxon>Magnoliopsida</taxon>
        <taxon>Liliopsida</taxon>
        <taxon>Poales</taxon>
        <taxon>Poaceae</taxon>
        <taxon>PACMAD clade</taxon>
        <taxon>Chloridoideae</taxon>
        <taxon>Cynodonteae</taxon>
        <taxon>Eleusininae</taxon>
        <taxon>Eleusine</taxon>
    </lineage>
</organism>
<accession>A0AAV5E9G0</accession>
<dbReference type="InterPro" id="IPR001611">
    <property type="entry name" value="Leu-rich_rpt"/>
</dbReference>
<dbReference type="InterPro" id="IPR001245">
    <property type="entry name" value="Ser-Thr/Tyr_kinase_cat_dom"/>
</dbReference>
<feature type="domain" description="Protein kinase" evidence="9">
    <location>
        <begin position="329"/>
        <end position="608"/>
    </location>
</feature>
<dbReference type="Gene3D" id="3.30.200.20">
    <property type="entry name" value="Phosphorylase Kinase, domain 1"/>
    <property type="match status" value="1"/>
</dbReference>
<evidence type="ECO:0000256" key="3">
    <source>
        <dbReference type="ARBA" id="ARBA00022692"/>
    </source>
</evidence>
<proteinExistence type="predicted"/>
<evidence type="ECO:0000256" key="2">
    <source>
        <dbReference type="ARBA" id="ARBA00022614"/>
    </source>
</evidence>
<dbReference type="PANTHER" id="PTHR48007">
    <property type="entry name" value="LEUCINE-RICH REPEAT RECEPTOR-LIKE PROTEIN KINASE PXC1"/>
    <property type="match status" value="1"/>
</dbReference>
<dbReference type="InterPro" id="IPR013210">
    <property type="entry name" value="LRR_N_plant-typ"/>
</dbReference>
<dbReference type="Proteomes" id="UP001054889">
    <property type="component" value="Unassembled WGS sequence"/>
</dbReference>
<name>A0AAV5E9G0_ELECO</name>
<dbReference type="EMBL" id="BQKI01000074">
    <property type="protein sequence ID" value="GJN19125.1"/>
    <property type="molecule type" value="Genomic_DNA"/>
</dbReference>
<keyword evidence="8" id="KW-0732">Signal</keyword>
<protein>
    <recommendedName>
        <fullName evidence="9">Protein kinase domain-containing protein</fullName>
    </recommendedName>
</protein>
<dbReference type="InterPro" id="IPR032675">
    <property type="entry name" value="LRR_dom_sf"/>
</dbReference>
<dbReference type="GO" id="GO:0004672">
    <property type="term" value="F:protein kinase activity"/>
    <property type="evidence" value="ECO:0007669"/>
    <property type="project" value="InterPro"/>
</dbReference>
<dbReference type="AlphaFoldDB" id="A0AAV5E9G0"/>
<evidence type="ECO:0000313" key="10">
    <source>
        <dbReference type="EMBL" id="GJN19125.1"/>
    </source>
</evidence>
<dbReference type="SUPFAM" id="SSF56112">
    <property type="entry name" value="Protein kinase-like (PK-like)"/>
    <property type="match status" value="1"/>
</dbReference>
<keyword evidence="11" id="KW-1185">Reference proteome</keyword>
<reference evidence="10" key="1">
    <citation type="journal article" date="2018" name="DNA Res.">
        <title>Multiple hybrid de novo genome assembly of finger millet, an orphan allotetraploid crop.</title>
        <authorList>
            <person name="Hatakeyama M."/>
            <person name="Aluri S."/>
            <person name="Balachadran M.T."/>
            <person name="Sivarajan S.R."/>
            <person name="Patrignani A."/>
            <person name="Gruter S."/>
            <person name="Poveda L."/>
            <person name="Shimizu-Inatsugi R."/>
            <person name="Baeten J."/>
            <person name="Francoijs K.J."/>
            <person name="Nataraja K.N."/>
            <person name="Reddy Y.A.N."/>
            <person name="Phadnis S."/>
            <person name="Ravikumar R.L."/>
            <person name="Schlapbach R."/>
            <person name="Sreeman S.M."/>
            <person name="Shimizu K.K."/>
        </authorList>
    </citation>
    <scope>NUCLEOTIDE SEQUENCE</scope>
</reference>
<comment type="caution">
    <text evidence="10">The sequence shown here is derived from an EMBL/GenBank/DDBJ whole genome shotgun (WGS) entry which is preliminary data.</text>
</comment>
<keyword evidence="3" id="KW-0812">Transmembrane</keyword>
<evidence type="ECO:0000259" key="9">
    <source>
        <dbReference type="PROSITE" id="PS50011"/>
    </source>
</evidence>
<dbReference type="Gene3D" id="1.10.510.10">
    <property type="entry name" value="Transferase(Phosphotransferase) domain 1"/>
    <property type="match status" value="1"/>
</dbReference>
<keyword evidence="4" id="KW-0677">Repeat</keyword>
<evidence type="ECO:0000256" key="4">
    <source>
        <dbReference type="ARBA" id="ARBA00022737"/>
    </source>
</evidence>
<evidence type="ECO:0000256" key="6">
    <source>
        <dbReference type="ARBA" id="ARBA00023136"/>
    </source>
</evidence>
<dbReference type="InterPro" id="IPR046959">
    <property type="entry name" value="PRK1-6/SRF4-like"/>
</dbReference>
<dbReference type="InterPro" id="IPR000719">
    <property type="entry name" value="Prot_kinase_dom"/>
</dbReference>